<evidence type="ECO:0000313" key="1">
    <source>
        <dbReference type="EMBL" id="MZL78981.1"/>
    </source>
</evidence>
<comment type="caution">
    <text evidence="1">The sequence shown here is derived from an EMBL/GenBank/DDBJ whole genome shotgun (WGS) entry which is preliminary data.</text>
</comment>
<dbReference type="Proteomes" id="UP000452293">
    <property type="component" value="Unassembled WGS sequence"/>
</dbReference>
<protein>
    <submittedName>
        <fullName evidence="1">DUF4867 family protein</fullName>
    </submittedName>
</protein>
<name>A0ABW9X8R1_9FIRM</name>
<dbReference type="EMBL" id="WWVW01000057">
    <property type="protein sequence ID" value="MZL78981.1"/>
    <property type="molecule type" value="Genomic_DNA"/>
</dbReference>
<reference evidence="1 2" key="1">
    <citation type="journal article" date="2019" name="Nat. Med.">
        <title>A library of human gut bacterial isolates paired with longitudinal multiomics data enables mechanistic microbiome research.</title>
        <authorList>
            <person name="Poyet M."/>
            <person name="Groussin M."/>
            <person name="Gibbons S.M."/>
            <person name="Avila-Pacheco J."/>
            <person name="Jiang X."/>
            <person name="Kearney S.M."/>
            <person name="Perrotta A.R."/>
            <person name="Berdy B."/>
            <person name="Zhao S."/>
            <person name="Lieberman T.D."/>
            <person name="Swanson P.K."/>
            <person name="Smith M."/>
            <person name="Roesemann S."/>
            <person name="Alexander J.E."/>
            <person name="Rich S.A."/>
            <person name="Livny J."/>
            <person name="Vlamakis H."/>
            <person name="Clish C."/>
            <person name="Bullock K."/>
            <person name="Deik A."/>
            <person name="Scott J."/>
            <person name="Pierce K.A."/>
            <person name="Xavier R.J."/>
            <person name="Alm E.J."/>
        </authorList>
    </citation>
    <scope>NUCLEOTIDE SEQUENCE [LARGE SCALE GENOMIC DNA]</scope>
    <source>
        <strain evidence="1 2">BIOML-A1</strain>
    </source>
</reference>
<organism evidence="1 2">
    <name type="scientific">Blautia massiliensis</name>
    <name type="common">ex Durand et al. 2017</name>
    <dbReference type="NCBI Taxonomy" id="1737424"/>
    <lineage>
        <taxon>Bacteria</taxon>
        <taxon>Bacillati</taxon>
        <taxon>Bacillota</taxon>
        <taxon>Clostridia</taxon>
        <taxon>Lachnospirales</taxon>
        <taxon>Lachnospiraceae</taxon>
        <taxon>Blautia</taxon>
    </lineage>
</organism>
<dbReference type="InterPro" id="IPR032358">
    <property type="entry name" value="DUF4867"/>
</dbReference>
<proteinExistence type="predicted"/>
<feature type="non-terminal residue" evidence="1">
    <location>
        <position position="75"/>
    </location>
</feature>
<sequence length="75" mass="8637">MKIQKVTDPAFRRYGKVLEGYNFGPLLKEMKHTPVPEDVVYVPSAEELECKLCLNGMPVPLLRNCYSIFNGTKYR</sequence>
<dbReference type="Pfam" id="PF16161">
    <property type="entry name" value="DUF4867"/>
    <property type="match status" value="1"/>
</dbReference>
<gene>
    <name evidence="1" type="ORF">GT718_16935</name>
</gene>
<dbReference type="RefSeq" id="WP_129976268.1">
    <property type="nucleotide sequence ID" value="NZ_WWVV01000031.1"/>
</dbReference>
<accession>A0ABW9X8R1</accession>
<keyword evidence="2" id="KW-1185">Reference proteome</keyword>
<evidence type="ECO:0000313" key="2">
    <source>
        <dbReference type="Proteomes" id="UP000452293"/>
    </source>
</evidence>